<dbReference type="AlphaFoldDB" id="G0VBY0"/>
<dbReference type="InterPro" id="IPR036638">
    <property type="entry name" value="HLH_DNA-bd_sf"/>
</dbReference>
<dbReference type="EMBL" id="HE576753">
    <property type="protein sequence ID" value="CCC68457.1"/>
    <property type="molecule type" value="Genomic_DNA"/>
</dbReference>
<dbReference type="CDD" id="cd11388">
    <property type="entry name" value="bHLH_ScINO2_like"/>
    <property type="match status" value="1"/>
</dbReference>
<feature type="domain" description="BHLH" evidence="1">
    <location>
        <begin position="230"/>
        <end position="284"/>
    </location>
</feature>
<dbReference type="GO" id="GO:0001228">
    <property type="term" value="F:DNA-binding transcription activator activity, RNA polymerase II-specific"/>
    <property type="evidence" value="ECO:0007669"/>
    <property type="project" value="EnsemblFungi"/>
</dbReference>
<dbReference type="HOGENOM" id="CLU_052055_0_0_1"/>
<dbReference type="GO" id="GO:0008654">
    <property type="term" value="P:phospholipid biosynthetic process"/>
    <property type="evidence" value="ECO:0007669"/>
    <property type="project" value="EnsemblFungi"/>
</dbReference>
<dbReference type="InterPro" id="IPR057071">
    <property type="entry name" value="bHLH_INO2"/>
</dbReference>
<dbReference type="InParanoid" id="G0VBY0"/>
<organism evidence="2 3">
    <name type="scientific">Naumovozyma castellii</name>
    <name type="common">Yeast</name>
    <name type="synonym">Saccharomyces castellii</name>
    <dbReference type="NCBI Taxonomy" id="27288"/>
    <lineage>
        <taxon>Eukaryota</taxon>
        <taxon>Fungi</taxon>
        <taxon>Dikarya</taxon>
        <taxon>Ascomycota</taxon>
        <taxon>Saccharomycotina</taxon>
        <taxon>Saccharomycetes</taxon>
        <taxon>Saccharomycetales</taxon>
        <taxon>Saccharomycetaceae</taxon>
        <taxon>Naumovozyma</taxon>
    </lineage>
</organism>
<dbReference type="KEGG" id="ncs:NCAS_0B03730"/>
<keyword evidence="3" id="KW-1185">Reference proteome</keyword>
<dbReference type="GO" id="GO:0000978">
    <property type="term" value="F:RNA polymerase II cis-regulatory region sequence-specific DNA binding"/>
    <property type="evidence" value="ECO:0007669"/>
    <property type="project" value="EnsemblFungi"/>
</dbReference>
<dbReference type="FunCoup" id="G0VBY0">
    <property type="interactions" value="1656"/>
</dbReference>
<evidence type="ECO:0000313" key="3">
    <source>
        <dbReference type="Proteomes" id="UP000001640"/>
    </source>
</evidence>
<dbReference type="Pfam" id="PF23179">
    <property type="entry name" value="bHLH_INO2"/>
    <property type="match status" value="1"/>
</dbReference>
<dbReference type="GO" id="GO:0090575">
    <property type="term" value="C:RNA polymerase II transcription regulator complex"/>
    <property type="evidence" value="ECO:0007669"/>
    <property type="project" value="EnsemblFungi"/>
</dbReference>
<proteinExistence type="predicted"/>
<dbReference type="InterPro" id="IPR011598">
    <property type="entry name" value="bHLH_dom"/>
</dbReference>
<protein>
    <recommendedName>
        <fullName evidence="1">BHLH domain-containing protein</fullName>
    </recommendedName>
</protein>
<dbReference type="GO" id="GO:0046983">
    <property type="term" value="F:protein dimerization activity"/>
    <property type="evidence" value="ECO:0007669"/>
    <property type="project" value="InterPro"/>
</dbReference>
<dbReference type="Proteomes" id="UP000001640">
    <property type="component" value="Chromosome 2"/>
</dbReference>
<dbReference type="PROSITE" id="PS50888">
    <property type="entry name" value="BHLH"/>
    <property type="match status" value="1"/>
</dbReference>
<dbReference type="GeneID" id="96902016"/>
<gene>
    <name evidence="2" type="primary">NCAS0B03730</name>
    <name evidence="2" type="ordered locus">NCAS_0B03730</name>
</gene>
<dbReference type="eggNOG" id="ENOG502S8Z5">
    <property type="taxonomic scope" value="Eukaryota"/>
</dbReference>
<dbReference type="OMA" id="YEMINNE"/>
<dbReference type="RefSeq" id="XP_003674830.1">
    <property type="nucleotide sequence ID" value="XM_003674782.1"/>
</dbReference>
<sequence>MNDTGKSGSEPLDMFDFDAEIDFETAYQMLSNLDESWVPLHDTGPIALGKDPNQPHFTNEFDDFDKLFPQNASYDHKKENDILNGTAGMYDHSISNHDVLHHNHIPHQTHSIDKSPLLIHDQFSKYDTESPGLLSTFESNAIENFLDNLITRDNVTPPLPLVPELRHPPSTDNEVSSSAEFIYRETSEEKELSLEETNDEEYRPAELRLPEIVVPDTDIPESIKDDAVKLKRWRHVEVEKVRRNLTKKAYEDLIGMIRKPRNENGKRIPKYVLLNHIVEDIKGIKKANRKLENILNAMNG</sequence>
<evidence type="ECO:0000313" key="2">
    <source>
        <dbReference type="EMBL" id="CCC68457.1"/>
    </source>
</evidence>
<dbReference type="OrthoDB" id="3973009at2759"/>
<name>G0VBY0_NAUCA</name>
<dbReference type="STRING" id="1064592.G0VBY0"/>
<reference key="2">
    <citation type="submission" date="2011-08" db="EMBL/GenBank/DDBJ databases">
        <title>Genome sequence of Naumovozyma castellii.</title>
        <authorList>
            <person name="Gordon J.L."/>
            <person name="Armisen D."/>
            <person name="Proux-Wera E."/>
            <person name="OhEigeartaigh S.S."/>
            <person name="Byrne K.P."/>
            <person name="Wolfe K.H."/>
        </authorList>
    </citation>
    <scope>NUCLEOTIDE SEQUENCE</scope>
    <source>
        <strain>Type strain:CBS 4309</strain>
    </source>
</reference>
<reference evidence="2 3" key="1">
    <citation type="journal article" date="2011" name="Proc. Natl. Acad. Sci. U.S.A.">
        <title>Evolutionary erosion of yeast sex chromosomes by mating-type switching accidents.</title>
        <authorList>
            <person name="Gordon J.L."/>
            <person name="Armisen D."/>
            <person name="Proux-Wera E."/>
            <person name="Oheigeartaigh S.S."/>
            <person name="Byrne K.P."/>
            <person name="Wolfe K.H."/>
        </authorList>
    </citation>
    <scope>NUCLEOTIDE SEQUENCE [LARGE SCALE GENOMIC DNA]</scope>
    <source>
        <strain evidence="3">ATCC 76901 / BCRC 22586 / CBS 4309 / NBRC 1992 / NRRL Y-12630</strain>
    </source>
</reference>
<evidence type="ECO:0000259" key="1">
    <source>
        <dbReference type="PROSITE" id="PS50888"/>
    </source>
</evidence>
<accession>G0VBY0</accession>
<dbReference type="SUPFAM" id="SSF47459">
    <property type="entry name" value="HLH, helix-loop-helix DNA-binding domain"/>
    <property type="match status" value="1"/>
</dbReference>